<dbReference type="Gene3D" id="3.30.70.100">
    <property type="match status" value="1"/>
</dbReference>
<dbReference type="RefSeq" id="XP_033431401.1">
    <property type="nucleotide sequence ID" value="XM_033565644.1"/>
</dbReference>
<dbReference type="InterPro" id="IPR029069">
    <property type="entry name" value="HotDog_dom_sf"/>
</dbReference>
<evidence type="ECO:0000256" key="1">
    <source>
        <dbReference type="ARBA" id="ARBA00006138"/>
    </source>
</evidence>
<dbReference type="Proteomes" id="UP000324241">
    <property type="component" value="Unassembled WGS sequence"/>
</dbReference>
<comment type="function">
    <text evidence="5">Subunit of the V1 complex of vacuolar(H+)-ATPase (V-ATPase), a multisubunit enzyme composed of a peripheral complex (V1) that hydrolyzes ATP and a membrane integral complex (V0) that translocates protons. V-ATPase is responsible for acidifying and maintaining the pH of intracellular compartments. Subunit C is necessary for the assembly of the catalytic sector of the enzyme and is likely to have a specific function in its catalytic activity. Reversibly leaves the enzyme after glucose depletion, causing the catalytic subcomplex V1 to detach from the V0 section.</text>
</comment>
<comment type="caution">
    <text evidence="7">The sequence shown here is derived from an EMBL/GenBank/DDBJ whole genome shotgun (WGS) entry which is preliminary data.</text>
</comment>
<evidence type="ECO:0000256" key="4">
    <source>
        <dbReference type="ARBA" id="ARBA00023065"/>
    </source>
</evidence>
<gene>
    <name evidence="7" type="ORF">ATNIH1004_000941</name>
</gene>
<evidence type="ECO:0000313" key="7">
    <source>
        <dbReference type="EMBL" id="KAA8652040.1"/>
    </source>
</evidence>
<dbReference type="Gene3D" id="3.30.70.1180">
    <property type="entry name" value="Vacuolar atp synthase subunit c, domain 1"/>
    <property type="match status" value="1"/>
</dbReference>
<accession>A0A5M9N2Z4</accession>
<dbReference type="Pfam" id="PF03223">
    <property type="entry name" value="V-ATPase_C"/>
    <property type="match status" value="1"/>
</dbReference>
<dbReference type="CDD" id="cd14785">
    <property type="entry name" value="V-ATPase_C"/>
    <property type="match status" value="1"/>
</dbReference>
<dbReference type="Pfam" id="PF03061">
    <property type="entry name" value="4HBT"/>
    <property type="match status" value="1"/>
</dbReference>
<dbReference type="OrthoDB" id="6605928at2759"/>
<keyword evidence="4" id="KW-0406">Ion transport</keyword>
<dbReference type="SUPFAM" id="SSF118203">
    <property type="entry name" value="Vacuolar ATP synthase subunit C"/>
    <property type="match status" value="1"/>
</dbReference>
<dbReference type="Gene3D" id="1.20.1460.10">
    <property type="entry name" value="subunit c (vma5p) of the yeast v-atpase, domain 2"/>
    <property type="match status" value="1"/>
</dbReference>
<proteinExistence type="inferred from homology"/>
<dbReference type="FunFam" id="3.30.70.100:FF:000002">
    <property type="entry name" value="V-type proton ATPase subunit C"/>
    <property type="match status" value="1"/>
</dbReference>
<protein>
    <recommendedName>
        <fullName evidence="6">Thioesterase domain-containing protein</fullName>
    </recommendedName>
</protein>
<comment type="similarity">
    <text evidence="1">Belongs to the V-ATPase C subunit family.</text>
</comment>
<evidence type="ECO:0000256" key="5">
    <source>
        <dbReference type="ARBA" id="ARBA00053565"/>
    </source>
</evidence>
<dbReference type="InterPro" id="IPR036132">
    <property type="entry name" value="Vac_ATP_synth_c_sf"/>
</dbReference>
<dbReference type="GO" id="GO:0000221">
    <property type="term" value="C:vacuolar proton-transporting V-type ATPase, V1 domain"/>
    <property type="evidence" value="ECO:0007669"/>
    <property type="project" value="TreeGrafter"/>
</dbReference>
<evidence type="ECO:0000259" key="6">
    <source>
        <dbReference type="Pfam" id="PF03061"/>
    </source>
</evidence>
<name>A0A5M9N2Z4_9EURO</name>
<keyword evidence="3" id="KW-0375">Hydrogen ion transport</keyword>
<evidence type="ECO:0000313" key="8">
    <source>
        <dbReference type="Proteomes" id="UP000324241"/>
    </source>
</evidence>
<dbReference type="InterPro" id="IPR006683">
    <property type="entry name" value="Thioestr_dom"/>
</dbReference>
<dbReference type="GO" id="GO:0046961">
    <property type="term" value="F:proton-transporting ATPase activity, rotational mechanism"/>
    <property type="evidence" value="ECO:0007669"/>
    <property type="project" value="InterPro"/>
</dbReference>
<reference evidence="7 8" key="1">
    <citation type="submission" date="2019-08" db="EMBL/GenBank/DDBJ databases">
        <title>The genome sequence of a newly discovered highly antifungal drug resistant Aspergillus species, Aspergillus tanneri NIH 1004.</title>
        <authorList>
            <person name="Mounaud S."/>
            <person name="Singh I."/>
            <person name="Joardar V."/>
            <person name="Pakala S."/>
            <person name="Pakala S."/>
            <person name="Venepally P."/>
            <person name="Chung J.K."/>
            <person name="Losada L."/>
            <person name="Nierman W.C."/>
        </authorList>
    </citation>
    <scope>NUCLEOTIDE SEQUENCE [LARGE SCALE GENOMIC DNA]</scope>
    <source>
        <strain evidence="7 8">NIH1004</strain>
    </source>
</reference>
<feature type="domain" description="Thioesterase" evidence="6">
    <location>
        <begin position="190"/>
        <end position="259"/>
    </location>
</feature>
<keyword evidence="2" id="KW-0813">Transport</keyword>
<dbReference type="GeneID" id="54323643"/>
<organism evidence="7 8">
    <name type="scientific">Aspergillus tanneri</name>
    <dbReference type="NCBI Taxonomy" id="1220188"/>
    <lineage>
        <taxon>Eukaryota</taxon>
        <taxon>Fungi</taxon>
        <taxon>Dikarya</taxon>
        <taxon>Ascomycota</taxon>
        <taxon>Pezizomycotina</taxon>
        <taxon>Eurotiomycetes</taxon>
        <taxon>Eurotiomycetidae</taxon>
        <taxon>Eurotiales</taxon>
        <taxon>Aspergillaceae</taxon>
        <taxon>Aspergillus</taxon>
        <taxon>Aspergillus subgen. Circumdati</taxon>
    </lineage>
</organism>
<evidence type="ECO:0000256" key="3">
    <source>
        <dbReference type="ARBA" id="ARBA00022781"/>
    </source>
</evidence>
<dbReference type="Gene3D" id="3.10.129.10">
    <property type="entry name" value="Hotdog Thioesterase"/>
    <property type="match status" value="1"/>
</dbReference>
<dbReference type="InterPro" id="IPR004907">
    <property type="entry name" value="ATPase_V1-cplx_csu"/>
</dbReference>
<dbReference type="AlphaFoldDB" id="A0A5M9N2Z4"/>
<dbReference type="PANTHER" id="PTHR10137:SF0">
    <property type="entry name" value="V-TYPE PROTON ATPASE SUBUNIT C"/>
    <property type="match status" value="1"/>
</dbReference>
<dbReference type="SUPFAM" id="SSF54637">
    <property type="entry name" value="Thioesterase/thiol ester dehydrase-isomerase"/>
    <property type="match status" value="1"/>
</dbReference>
<sequence>MPQIPSSTIFRVVPTTARLGLRSNHPTKAPWLLHLTRLTSPRLFSTDIASPIPPQSRFRRFVGFTSIAALAFTAGLVYQTQDTISRMMPSTMPTDEETLSAFVPSDGVSVEVDKFIREHPLAVSLRENPAFTESRPHLKIPEKIRTRNLTAGTLAGADKIVVPPYIFSEEGGKSLVSIFYLGSNICGHPGIVHGGLLATLLDEAMARCCFPALPNKVGVTANLNIDYRQPAMANTYSVLRAETVKVEGRKAWVEARIETLPEEGQEPVVLVEAKALFIEPKQAAAMSSLYKVGAVGSIYQYYNTSRLDPDFPHRLLCYLTPAFSSVATGSSFEYSVHPSSPPTFDPPDPLITMSKTTKYLLVSFPTSITPSHHRDDALDAIATTVTLENGSVAPFPIPEFKIGTLDALVQQADELAKLETACQGVVGKVSDALKNILEGDEAQIDKMKTVNDKPVDQYLRTFSWNKVKYRADKPLGELIDLLQKEAASIDNDIRTKYSQYNQIKGTLATLQRKQAGNLSTKSLASVVDPRTIVQDSEYIETHLVAVPAQQIKEFLKTYETISPMVVPRSATLVASDDEFTLYAVTTFKKHSMEFVHKARENKWIPRDFKYVEGGKEEEQREFERVGGDERKLWGETLRLGRTAWSEAVMVWMHVLVLRVFVETVLRYGLPLDFACTIIRAPSPKQADKAKRNLDEKYSYLAGNAFGRDKKGRVKRDDPHEMQGDGAGEYTAYVYYDFEFN</sequence>
<dbReference type="CDD" id="cd03443">
    <property type="entry name" value="PaaI_thioesterase"/>
    <property type="match status" value="1"/>
</dbReference>
<dbReference type="VEuPathDB" id="FungiDB:EYZ11_004172"/>
<dbReference type="PANTHER" id="PTHR10137">
    <property type="entry name" value="V-TYPE PROTON ATPASE SUBUNIT C"/>
    <property type="match status" value="1"/>
</dbReference>
<dbReference type="VEuPathDB" id="FungiDB:EYZ11_004162"/>
<dbReference type="EMBL" id="QUQM01000002">
    <property type="protein sequence ID" value="KAA8652040.1"/>
    <property type="molecule type" value="Genomic_DNA"/>
</dbReference>
<evidence type="ECO:0000256" key="2">
    <source>
        <dbReference type="ARBA" id="ARBA00022448"/>
    </source>
</evidence>